<feature type="domain" description="Protein kinase" evidence="5">
    <location>
        <begin position="18"/>
        <end position="290"/>
    </location>
</feature>
<dbReference type="Pfam" id="PF00069">
    <property type="entry name" value="Pkinase"/>
    <property type="match status" value="1"/>
</dbReference>
<evidence type="ECO:0000256" key="3">
    <source>
        <dbReference type="ARBA" id="ARBA00022777"/>
    </source>
</evidence>
<dbReference type="SUPFAM" id="SSF56112">
    <property type="entry name" value="Protein kinase-like (PK-like)"/>
    <property type="match status" value="1"/>
</dbReference>
<dbReference type="PROSITE" id="PS00108">
    <property type="entry name" value="PROTEIN_KINASE_ST"/>
    <property type="match status" value="1"/>
</dbReference>
<dbReference type="InterPro" id="IPR008271">
    <property type="entry name" value="Ser/Thr_kinase_AS"/>
</dbReference>
<evidence type="ECO:0000313" key="6">
    <source>
        <dbReference type="EMBL" id="MDC0713402.1"/>
    </source>
</evidence>
<keyword evidence="1" id="KW-0808">Transferase</keyword>
<dbReference type="PROSITE" id="PS50011">
    <property type="entry name" value="PROTEIN_KINASE_DOM"/>
    <property type="match status" value="1"/>
</dbReference>
<keyword evidence="2" id="KW-0547">Nucleotide-binding</keyword>
<dbReference type="PANTHER" id="PTHR43289">
    <property type="entry name" value="MITOGEN-ACTIVATED PROTEIN KINASE KINASE KINASE 20-RELATED"/>
    <property type="match status" value="1"/>
</dbReference>
<dbReference type="PANTHER" id="PTHR43289:SF6">
    <property type="entry name" value="SERINE_THREONINE-PROTEIN KINASE NEKL-3"/>
    <property type="match status" value="1"/>
</dbReference>
<dbReference type="InterPro" id="IPR000719">
    <property type="entry name" value="Prot_kinase_dom"/>
</dbReference>
<dbReference type="Gene3D" id="3.30.200.20">
    <property type="entry name" value="Phosphorylase Kinase, domain 1"/>
    <property type="match status" value="1"/>
</dbReference>
<organism evidence="6 7">
    <name type="scientific">Stigmatella ashevillensis</name>
    <dbReference type="NCBI Taxonomy" id="2995309"/>
    <lineage>
        <taxon>Bacteria</taxon>
        <taxon>Pseudomonadati</taxon>
        <taxon>Myxococcota</taxon>
        <taxon>Myxococcia</taxon>
        <taxon>Myxococcales</taxon>
        <taxon>Cystobacterineae</taxon>
        <taxon>Archangiaceae</taxon>
        <taxon>Stigmatella</taxon>
    </lineage>
</organism>
<keyword evidence="3 6" id="KW-0418">Kinase</keyword>
<sequence>MDTALPENLSPGTILGPWRLTCRAGRGAYGAIYRAERVGQEAAGPVALKLSLHSREERFEREAEVLSRVRHPGIPRLLDRGEWVGGPWRVAYPYLVMDWVEGKSLDGWARAQPLSSGQVFRVLAQLSRALQAAHEAHCLHRDVKGDNVLVGPDGRVFLVDFGCGTYPEASPLTVGPLAPGTLPYRSPQSLRHQWAHRKDGASYEAGPEDDVYALGVTAYRLVTGMYPPPGTALEARQGERREVRPLRQPAHKLVPWVSPGLSALIERMLDEAPEARGRARELAEALEAEAASAGSEAEVSPKPFEAIRLESALPPKPPGRRAPVWAALAATGLVGMGTWHLSKGALHGLAGLGPLEAMKVGLANVMELAESLAAPARIEESERSGKFLAMEVPKRPFSGQRRPPCKRPATEIRGGCWVNVPGPCPNEDDGYEWNGKCFLPVASPSRPETSNYP</sequence>
<dbReference type="GO" id="GO:0016301">
    <property type="term" value="F:kinase activity"/>
    <property type="evidence" value="ECO:0007669"/>
    <property type="project" value="UniProtKB-KW"/>
</dbReference>
<gene>
    <name evidence="6" type="ORF">POL68_33370</name>
</gene>
<dbReference type="Proteomes" id="UP001221838">
    <property type="component" value="Unassembled WGS sequence"/>
</dbReference>
<evidence type="ECO:0000256" key="1">
    <source>
        <dbReference type="ARBA" id="ARBA00022679"/>
    </source>
</evidence>
<dbReference type="InterPro" id="IPR011009">
    <property type="entry name" value="Kinase-like_dom_sf"/>
</dbReference>
<reference evidence="6 7" key="1">
    <citation type="submission" date="2022-11" db="EMBL/GenBank/DDBJ databases">
        <title>Minimal conservation of predation-associated metabolite biosynthetic gene clusters underscores biosynthetic potential of Myxococcota including descriptions for ten novel species: Archangium lansinium sp. nov., Myxococcus landrumus sp. nov., Nannocystis bai.</title>
        <authorList>
            <person name="Ahearne A."/>
            <person name="Stevens C."/>
            <person name="Dowd S."/>
        </authorList>
    </citation>
    <scope>NUCLEOTIDE SEQUENCE [LARGE SCALE GENOMIC DNA]</scope>
    <source>
        <strain evidence="6 7">NCWAL01</strain>
    </source>
</reference>
<dbReference type="CDD" id="cd14014">
    <property type="entry name" value="STKc_PknB_like"/>
    <property type="match status" value="1"/>
</dbReference>
<comment type="caution">
    <text evidence="6">The sequence shown here is derived from an EMBL/GenBank/DDBJ whole genome shotgun (WGS) entry which is preliminary data.</text>
</comment>
<dbReference type="SMART" id="SM00220">
    <property type="entry name" value="S_TKc"/>
    <property type="match status" value="1"/>
</dbReference>
<accession>A0ABT5DM05</accession>
<dbReference type="RefSeq" id="WP_272143649.1">
    <property type="nucleotide sequence ID" value="NZ_JAQNDM010000002.1"/>
</dbReference>
<proteinExistence type="predicted"/>
<dbReference type="EMBL" id="JAQNDM010000002">
    <property type="protein sequence ID" value="MDC0713402.1"/>
    <property type="molecule type" value="Genomic_DNA"/>
</dbReference>
<name>A0ABT5DM05_9BACT</name>
<protein>
    <submittedName>
        <fullName evidence="6">Serine/threonine-protein kinase</fullName>
    </submittedName>
</protein>
<keyword evidence="4" id="KW-0067">ATP-binding</keyword>
<evidence type="ECO:0000259" key="5">
    <source>
        <dbReference type="PROSITE" id="PS50011"/>
    </source>
</evidence>
<evidence type="ECO:0000313" key="7">
    <source>
        <dbReference type="Proteomes" id="UP001221838"/>
    </source>
</evidence>
<dbReference type="Gene3D" id="1.10.510.10">
    <property type="entry name" value="Transferase(Phosphotransferase) domain 1"/>
    <property type="match status" value="1"/>
</dbReference>
<evidence type="ECO:0000256" key="2">
    <source>
        <dbReference type="ARBA" id="ARBA00022741"/>
    </source>
</evidence>
<keyword evidence="7" id="KW-1185">Reference proteome</keyword>
<evidence type="ECO:0000256" key="4">
    <source>
        <dbReference type="ARBA" id="ARBA00022840"/>
    </source>
</evidence>